<proteinExistence type="predicted"/>
<gene>
    <name evidence="1" type="ORF">OD750_016510</name>
</gene>
<evidence type="ECO:0000313" key="2">
    <source>
        <dbReference type="Proteomes" id="UP001139971"/>
    </source>
</evidence>
<dbReference type="RefSeq" id="WP_263541788.1">
    <property type="nucleotide sequence ID" value="NZ_JAOVZO020000018.1"/>
</dbReference>
<protein>
    <submittedName>
        <fullName evidence="1">Uncharacterized protein</fullName>
    </submittedName>
</protein>
<evidence type="ECO:0000313" key="1">
    <source>
        <dbReference type="EMBL" id="MDC8014149.1"/>
    </source>
</evidence>
<organism evidence="1 2">
    <name type="scientific">Tahibacter soli</name>
    <dbReference type="NCBI Taxonomy" id="2983605"/>
    <lineage>
        <taxon>Bacteria</taxon>
        <taxon>Pseudomonadati</taxon>
        <taxon>Pseudomonadota</taxon>
        <taxon>Gammaproteobacteria</taxon>
        <taxon>Lysobacterales</taxon>
        <taxon>Rhodanobacteraceae</taxon>
        <taxon>Tahibacter</taxon>
    </lineage>
</organism>
<keyword evidence="2" id="KW-1185">Reference proteome</keyword>
<sequence>MHFYFSHSYRDVAVNSYFLEHFVQRDIPLYADQKSAIWCVAKLERYLHETSGFVSIVSRRPSEDDPAAYSRYISQELNLARRARVRRLLFVDEHVLERHTLDFPEDAVSFNPAALDDDRERHLAAISAFQRGTGTAGEQAHRSRPRNQATLVVDDGPANRDLADGVGELLRRERFEVRQIAPTRRTRALDDVRLLETLWRSELCVFVLGARLSNAHVALAMAHAHCIPSVRLQLDPRADNCEPSLTGLIRWRSAEEALIEVRRQLASYRGGFVEPVEIARDSTVADAARSVGTTYWEPTKHDLWNAEDGPGLLHHVRPGDPLVQDQVNRARHGIGKALGTDRSRTFSMLVCRTLYDGLKRHRFVYEIEPRTGHGPGVQQIRPPGLIEQSKAATCIDLACLFAAQIEAAGQNALVLVLEVRQSRHALVGFRALDEPALRSDCGIGELRGALQRGDIVLFEATGAVEADDHGDEPRHDKLLDFMAAKAAAERYMSQDPIRLIHTLDVASLRRPAPYGNPSH</sequence>
<name>A0A9X3YM12_9GAMM</name>
<dbReference type="AlphaFoldDB" id="A0A9X3YM12"/>
<dbReference type="EMBL" id="JAOVZO020000018">
    <property type="protein sequence ID" value="MDC8014149.1"/>
    <property type="molecule type" value="Genomic_DNA"/>
</dbReference>
<reference evidence="1" key="1">
    <citation type="submission" date="2023-02" db="EMBL/GenBank/DDBJ databases">
        <title>Tahibacter soli sp. nov. isolated from soil.</title>
        <authorList>
            <person name="Baek J.H."/>
            <person name="Lee J.K."/>
            <person name="Choi D.G."/>
            <person name="Jeon C.O."/>
        </authorList>
    </citation>
    <scope>NUCLEOTIDE SEQUENCE</scope>
    <source>
        <strain evidence="1">BL</strain>
    </source>
</reference>
<comment type="caution">
    <text evidence="1">The sequence shown here is derived from an EMBL/GenBank/DDBJ whole genome shotgun (WGS) entry which is preliminary data.</text>
</comment>
<accession>A0A9X3YM12</accession>
<dbReference type="Proteomes" id="UP001139971">
    <property type="component" value="Unassembled WGS sequence"/>
</dbReference>